<proteinExistence type="predicted"/>
<sequence>TTSHSQKDRTVYNYGIDHKVPNILQKMIVKSNEYTKVGEVWGTDCQRDMTQNISRRIKPTALSCMCMIPYTSTGLGNWV</sequence>
<feature type="non-terminal residue" evidence="1">
    <location>
        <position position="1"/>
    </location>
</feature>
<gene>
    <name evidence="1" type="primary">ORF135000</name>
    <name evidence="2" type="synonym">ORF135006</name>
</gene>
<dbReference type="EMBL" id="HACG01036193">
    <property type="protein sequence ID" value="CEK83058.1"/>
    <property type="molecule type" value="Transcribed_RNA"/>
</dbReference>
<evidence type="ECO:0000313" key="1">
    <source>
        <dbReference type="EMBL" id="CEK83058.1"/>
    </source>
</evidence>
<name>A0A0B7AQC7_9EUPU</name>
<organism evidence="1">
    <name type="scientific">Arion vulgaris</name>
    <dbReference type="NCBI Taxonomy" id="1028688"/>
    <lineage>
        <taxon>Eukaryota</taxon>
        <taxon>Metazoa</taxon>
        <taxon>Spiralia</taxon>
        <taxon>Lophotrochozoa</taxon>
        <taxon>Mollusca</taxon>
        <taxon>Gastropoda</taxon>
        <taxon>Heterobranchia</taxon>
        <taxon>Euthyneura</taxon>
        <taxon>Panpulmonata</taxon>
        <taxon>Eupulmonata</taxon>
        <taxon>Stylommatophora</taxon>
        <taxon>Helicina</taxon>
        <taxon>Arionoidea</taxon>
        <taxon>Arionidae</taxon>
        <taxon>Arion</taxon>
    </lineage>
</organism>
<dbReference type="AlphaFoldDB" id="A0A0B7AQC7"/>
<accession>A0A0B7AQC7</accession>
<dbReference type="EMBL" id="HACG01036195">
    <property type="protein sequence ID" value="CEK83060.1"/>
    <property type="molecule type" value="Transcribed_RNA"/>
</dbReference>
<evidence type="ECO:0000313" key="2">
    <source>
        <dbReference type="EMBL" id="CEK83060.1"/>
    </source>
</evidence>
<protein>
    <submittedName>
        <fullName evidence="1">Uncharacterized protein</fullName>
    </submittedName>
</protein>
<reference evidence="1" key="1">
    <citation type="submission" date="2014-12" db="EMBL/GenBank/DDBJ databases">
        <title>Insight into the proteome of Arion vulgaris.</title>
        <authorList>
            <person name="Aradska J."/>
            <person name="Bulat T."/>
            <person name="Smidak R."/>
            <person name="Sarate P."/>
            <person name="Gangsoo J."/>
            <person name="Sialana F."/>
            <person name="Bilban M."/>
            <person name="Lubec G."/>
        </authorList>
    </citation>
    <scope>NUCLEOTIDE SEQUENCE</scope>
    <source>
        <tissue evidence="1">Skin</tissue>
    </source>
</reference>